<proteinExistence type="predicted"/>
<dbReference type="Proteomes" id="UP001160390">
    <property type="component" value="Unassembled WGS sequence"/>
</dbReference>
<gene>
    <name evidence="2" type="ORF">CCHLO57077_00015071</name>
</gene>
<keyword evidence="3" id="KW-1185">Reference proteome</keyword>
<organism evidence="2 3">
    <name type="scientific">Clonostachys chloroleuca</name>
    <dbReference type="NCBI Taxonomy" id="1926264"/>
    <lineage>
        <taxon>Eukaryota</taxon>
        <taxon>Fungi</taxon>
        <taxon>Dikarya</taxon>
        <taxon>Ascomycota</taxon>
        <taxon>Pezizomycotina</taxon>
        <taxon>Sordariomycetes</taxon>
        <taxon>Hypocreomycetidae</taxon>
        <taxon>Hypocreales</taxon>
        <taxon>Bionectriaceae</taxon>
        <taxon>Clonostachys</taxon>
    </lineage>
</organism>
<dbReference type="EMBL" id="CABFNP030001323">
    <property type="protein sequence ID" value="CAI6099604.1"/>
    <property type="molecule type" value="Genomic_DNA"/>
</dbReference>
<evidence type="ECO:0000313" key="2">
    <source>
        <dbReference type="EMBL" id="CAI6099604.1"/>
    </source>
</evidence>
<protein>
    <submittedName>
        <fullName evidence="2">Uncharacterized protein</fullName>
    </submittedName>
</protein>
<name>A0AA35QCT5_9HYPO</name>
<reference evidence="2" key="1">
    <citation type="submission" date="2023-01" db="EMBL/GenBank/DDBJ databases">
        <authorList>
            <person name="Piombo E."/>
        </authorList>
    </citation>
    <scope>NUCLEOTIDE SEQUENCE</scope>
</reference>
<evidence type="ECO:0000256" key="1">
    <source>
        <dbReference type="SAM" id="MobiDB-lite"/>
    </source>
</evidence>
<dbReference type="AlphaFoldDB" id="A0AA35QCT5"/>
<sequence length="119" mass="13678">MEQLQEWINKRREEAEDPQTGRKIFIIPYTTTLIRVSASSKSLPLTQRQMDELLASDELNMAKEELVMSLIDRDEQEDIGLNSTQPIDMSDKAVMFIKPRPFKLTGEHFSILVADEGHT</sequence>
<accession>A0AA35QCT5</accession>
<feature type="region of interest" description="Disordered" evidence="1">
    <location>
        <begin position="1"/>
        <end position="20"/>
    </location>
</feature>
<evidence type="ECO:0000313" key="3">
    <source>
        <dbReference type="Proteomes" id="UP001160390"/>
    </source>
</evidence>
<comment type="caution">
    <text evidence="2">The sequence shown here is derived from an EMBL/GenBank/DDBJ whole genome shotgun (WGS) entry which is preliminary data.</text>
</comment>